<evidence type="ECO:0000313" key="2">
    <source>
        <dbReference type="EMBL" id="SOD94718.1"/>
    </source>
</evidence>
<evidence type="ECO:0000256" key="1">
    <source>
        <dbReference type="SAM" id="MobiDB-lite"/>
    </source>
</evidence>
<dbReference type="OrthoDB" id="9809746at2"/>
<evidence type="ECO:0000313" key="3">
    <source>
        <dbReference type="Proteomes" id="UP000219482"/>
    </source>
</evidence>
<proteinExistence type="predicted"/>
<gene>
    <name evidence="2" type="ORF">SAMN06272739_0969</name>
</gene>
<name>A0A286GGS7_9ACTN</name>
<keyword evidence="3" id="KW-1185">Reference proteome</keyword>
<sequence length="54" mass="5728">MRNRPLELVATARETGPVARWPGGPVRTDTAELTDGSAGQPDDHRFGSGSVPQL</sequence>
<protein>
    <submittedName>
        <fullName evidence="2">Uncharacterized protein</fullName>
    </submittedName>
</protein>
<feature type="region of interest" description="Disordered" evidence="1">
    <location>
        <begin position="17"/>
        <end position="54"/>
    </location>
</feature>
<dbReference type="Proteomes" id="UP000219482">
    <property type="component" value="Unassembled WGS sequence"/>
</dbReference>
<organism evidence="2 3">
    <name type="scientific">Blastococcus haudaquaticus</name>
    <dbReference type="NCBI Taxonomy" id="1938745"/>
    <lineage>
        <taxon>Bacteria</taxon>
        <taxon>Bacillati</taxon>
        <taxon>Actinomycetota</taxon>
        <taxon>Actinomycetes</taxon>
        <taxon>Geodermatophilales</taxon>
        <taxon>Geodermatophilaceae</taxon>
        <taxon>Blastococcus</taxon>
    </lineage>
</organism>
<reference evidence="3" key="1">
    <citation type="submission" date="2017-09" db="EMBL/GenBank/DDBJ databases">
        <authorList>
            <person name="Varghese N."/>
            <person name="Submissions S."/>
        </authorList>
    </citation>
    <scope>NUCLEOTIDE SEQUENCE [LARGE SCALE GENOMIC DNA]</scope>
    <source>
        <strain evidence="3">DSM 44270</strain>
    </source>
</reference>
<dbReference type="RefSeq" id="WP_159961537.1">
    <property type="nucleotide sequence ID" value="NZ_OCNK01000001.1"/>
</dbReference>
<dbReference type="AlphaFoldDB" id="A0A286GGS7"/>
<accession>A0A286GGS7</accession>
<dbReference type="EMBL" id="OCNK01000001">
    <property type="protein sequence ID" value="SOD94718.1"/>
    <property type="molecule type" value="Genomic_DNA"/>
</dbReference>